<dbReference type="EMBL" id="VSSQ01084030">
    <property type="protein sequence ID" value="MPN32172.1"/>
    <property type="molecule type" value="Genomic_DNA"/>
</dbReference>
<comment type="caution">
    <text evidence="10">The sequence shown here is derived from an EMBL/GenBank/DDBJ whole genome shotgun (WGS) entry which is preliminary data.</text>
</comment>
<dbReference type="GO" id="GO:0009288">
    <property type="term" value="C:bacterial-type flagellum"/>
    <property type="evidence" value="ECO:0007669"/>
    <property type="project" value="InterPro"/>
</dbReference>
<dbReference type="GO" id="GO:0015031">
    <property type="term" value="P:protein transport"/>
    <property type="evidence" value="ECO:0007669"/>
    <property type="project" value="UniProtKB-KW"/>
</dbReference>
<comment type="subcellular location">
    <subcellularLocation>
        <location evidence="1">Cell membrane</location>
        <topology evidence="1">Peripheral membrane protein</topology>
        <orientation evidence="1">Cytoplasmic side</orientation>
    </subcellularLocation>
</comment>
<evidence type="ECO:0000256" key="6">
    <source>
        <dbReference type="ARBA" id="ARBA00022927"/>
    </source>
</evidence>
<evidence type="ECO:0000256" key="7">
    <source>
        <dbReference type="ARBA" id="ARBA00023136"/>
    </source>
</evidence>
<organism evidence="10">
    <name type="scientific">bioreactor metagenome</name>
    <dbReference type="NCBI Taxonomy" id="1076179"/>
    <lineage>
        <taxon>unclassified sequences</taxon>
        <taxon>metagenomes</taxon>
        <taxon>ecological metagenomes</taxon>
    </lineage>
</organism>
<evidence type="ECO:0000313" key="10">
    <source>
        <dbReference type="EMBL" id="MPN32172.1"/>
    </source>
</evidence>
<keyword evidence="6" id="KW-0653">Protein transport</keyword>
<evidence type="ECO:0000256" key="8">
    <source>
        <dbReference type="ARBA" id="ARBA00023225"/>
    </source>
</evidence>
<evidence type="ECO:0000256" key="1">
    <source>
        <dbReference type="ARBA" id="ARBA00004413"/>
    </source>
</evidence>
<dbReference type="Pfam" id="PF02050">
    <property type="entry name" value="FliJ"/>
    <property type="match status" value="1"/>
</dbReference>
<dbReference type="GO" id="GO:0071973">
    <property type="term" value="P:bacterial-type flagellum-dependent cell motility"/>
    <property type="evidence" value="ECO:0007669"/>
    <property type="project" value="InterPro"/>
</dbReference>
<evidence type="ECO:0000256" key="4">
    <source>
        <dbReference type="ARBA" id="ARBA00022500"/>
    </source>
</evidence>
<keyword evidence="7" id="KW-0472">Membrane</keyword>
<evidence type="ECO:0000256" key="3">
    <source>
        <dbReference type="ARBA" id="ARBA00022475"/>
    </source>
</evidence>
<dbReference type="InterPro" id="IPR053716">
    <property type="entry name" value="Flag_assembly_chemotaxis_eff"/>
</dbReference>
<gene>
    <name evidence="10" type="ORF">SDC9_179648</name>
</gene>
<protein>
    <recommendedName>
        <fullName evidence="11">Flagellar FliJ protein</fullName>
    </recommendedName>
</protein>
<proteinExistence type="predicted"/>
<dbReference type="GO" id="GO:0006935">
    <property type="term" value="P:chemotaxis"/>
    <property type="evidence" value="ECO:0007669"/>
    <property type="project" value="UniProtKB-KW"/>
</dbReference>
<dbReference type="Gene3D" id="1.10.287.1700">
    <property type="match status" value="1"/>
</dbReference>
<accession>A0A645H1F8</accession>
<evidence type="ECO:0000256" key="9">
    <source>
        <dbReference type="SAM" id="Coils"/>
    </source>
</evidence>
<dbReference type="AlphaFoldDB" id="A0A645H1F8"/>
<keyword evidence="8" id="KW-1006">Bacterial flagellum protein export</keyword>
<reference evidence="10" key="1">
    <citation type="submission" date="2019-08" db="EMBL/GenBank/DDBJ databases">
        <authorList>
            <person name="Kucharzyk K."/>
            <person name="Murdoch R.W."/>
            <person name="Higgins S."/>
            <person name="Loffler F."/>
        </authorList>
    </citation>
    <scope>NUCLEOTIDE SEQUENCE</scope>
</reference>
<keyword evidence="5" id="KW-1005">Bacterial flagellum biogenesis</keyword>
<feature type="coiled-coil region" evidence="9">
    <location>
        <begin position="74"/>
        <end position="101"/>
    </location>
</feature>
<keyword evidence="3" id="KW-1003">Cell membrane</keyword>
<keyword evidence="4" id="KW-0145">Chemotaxis</keyword>
<evidence type="ECO:0000256" key="2">
    <source>
        <dbReference type="ARBA" id="ARBA00022448"/>
    </source>
</evidence>
<dbReference type="GO" id="GO:0044781">
    <property type="term" value="P:bacterial-type flagellum organization"/>
    <property type="evidence" value="ECO:0007669"/>
    <property type="project" value="UniProtKB-KW"/>
</dbReference>
<sequence>MKPFTFSLERMRGYKCQLLETEKNALQALNKRLADIEEKIRLCQVFQKVKREELHNKQLKGALMRELDECRFYVENTGRQLEALKNERELAVMEVERQRKVVLKASQEVSSLDKLEEKQLDDYRYLEARYNEKVILEHVTNQLIFPKESLH</sequence>
<keyword evidence="9" id="KW-0175">Coiled coil</keyword>
<dbReference type="InterPro" id="IPR012823">
    <property type="entry name" value="Flagell_FliJ"/>
</dbReference>
<name>A0A645H1F8_9ZZZZ</name>
<dbReference type="GO" id="GO:0005886">
    <property type="term" value="C:plasma membrane"/>
    <property type="evidence" value="ECO:0007669"/>
    <property type="project" value="UniProtKB-SubCell"/>
</dbReference>
<keyword evidence="2" id="KW-0813">Transport</keyword>
<evidence type="ECO:0008006" key="11">
    <source>
        <dbReference type="Google" id="ProtNLM"/>
    </source>
</evidence>
<evidence type="ECO:0000256" key="5">
    <source>
        <dbReference type="ARBA" id="ARBA00022795"/>
    </source>
</evidence>